<sequence>MKSLLRTPLKLNLQYFAEEGDAGNAAGSDNSNANEPNDDNGDKDNEDGDGNEDKKYTRSDVRKMFASQMNDFKNNELPGLLDKARNEGEKRAKMSDKERNANDMKEREDELNKREAALNQRDALNDTKTRLSNDGLPTDFATMLSDLNEEKRAENIANFKKIYNRSVHNGVLEATKGKKTPNVGTNDNRTQNSGSKFAEMANKQDQESPKDPWARN</sequence>
<evidence type="ECO:0000313" key="2">
    <source>
        <dbReference type="EMBL" id="QMT84209.1"/>
    </source>
</evidence>
<proteinExistence type="predicted"/>
<dbReference type="EMBL" id="CP049366">
    <property type="protein sequence ID" value="QMT84209.1"/>
    <property type="molecule type" value="Genomic_DNA"/>
</dbReference>
<dbReference type="Proteomes" id="UP000514410">
    <property type="component" value="Chromosome"/>
</dbReference>
<dbReference type="AlphaFoldDB" id="A0A7L7KXL3"/>
<feature type="compositionally biased region" description="Polar residues" evidence="1">
    <location>
        <begin position="182"/>
        <end position="195"/>
    </location>
</feature>
<name>A0A7L7KXL3_9LACO</name>
<evidence type="ECO:0000313" key="3">
    <source>
        <dbReference type="Proteomes" id="UP000514410"/>
    </source>
</evidence>
<protein>
    <submittedName>
        <fullName evidence="2">DUF4355 domain-containing protein</fullName>
    </submittedName>
</protein>
<organism evidence="2 3">
    <name type="scientific">Companilactobacillus pabuli</name>
    <dbReference type="NCBI Taxonomy" id="2714036"/>
    <lineage>
        <taxon>Bacteria</taxon>
        <taxon>Bacillati</taxon>
        <taxon>Bacillota</taxon>
        <taxon>Bacilli</taxon>
        <taxon>Lactobacillales</taxon>
        <taxon>Lactobacillaceae</taxon>
        <taxon>Companilactobacillus</taxon>
    </lineage>
</organism>
<gene>
    <name evidence="2" type="ORF">G6534_06030</name>
</gene>
<accession>A0A7L7KXL3</accession>
<reference evidence="2 3" key="1">
    <citation type="submission" date="2020-02" db="EMBL/GenBank/DDBJ databases">
        <title>Complete Genome Sequence of Lactobacillus sp. NFFJ11 Isolated from animal feed.</title>
        <authorList>
            <person name="Jung J.Y."/>
        </authorList>
    </citation>
    <scope>NUCLEOTIDE SEQUENCE [LARGE SCALE GENOMIC DNA]</scope>
    <source>
        <strain evidence="2 3">NFFJ11</strain>
    </source>
</reference>
<feature type="compositionally biased region" description="Basic and acidic residues" evidence="1">
    <location>
        <begin position="82"/>
        <end position="108"/>
    </location>
</feature>
<feature type="compositionally biased region" description="Low complexity" evidence="1">
    <location>
        <begin position="22"/>
        <end position="35"/>
    </location>
</feature>
<dbReference type="KEGG" id="cpab:G6534_06030"/>
<feature type="compositionally biased region" description="Acidic residues" evidence="1">
    <location>
        <begin position="36"/>
        <end position="50"/>
    </location>
</feature>
<feature type="compositionally biased region" description="Basic and acidic residues" evidence="1">
    <location>
        <begin position="202"/>
        <end position="216"/>
    </location>
</feature>
<dbReference type="Pfam" id="PF14265">
    <property type="entry name" value="DUF4355"/>
    <property type="match status" value="1"/>
</dbReference>
<dbReference type="RefSeq" id="WP_182082477.1">
    <property type="nucleotide sequence ID" value="NZ_CP049366.1"/>
</dbReference>
<keyword evidence="3" id="KW-1185">Reference proteome</keyword>
<dbReference type="InterPro" id="IPR025580">
    <property type="entry name" value="Gp46"/>
</dbReference>
<feature type="region of interest" description="Disordered" evidence="1">
    <location>
        <begin position="20"/>
        <end position="108"/>
    </location>
</feature>
<feature type="compositionally biased region" description="Basic and acidic residues" evidence="1">
    <location>
        <begin position="51"/>
        <end position="63"/>
    </location>
</feature>
<evidence type="ECO:0000256" key="1">
    <source>
        <dbReference type="SAM" id="MobiDB-lite"/>
    </source>
</evidence>
<feature type="region of interest" description="Disordered" evidence="1">
    <location>
        <begin position="169"/>
        <end position="216"/>
    </location>
</feature>